<dbReference type="EMBL" id="BAABME010011520">
    <property type="protein sequence ID" value="GAA0183895.1"/>
    <property type="molecule type" value="Genomic_DNA"/>
</dbReference>
<gene>
    <name evidence="8" type="ORF">LIER_31232</name>
</gene>
<dbReference type="AlphaFoldDB" id="A0AAV3RSL2"/>
<evidence type="ECO:0000256" key="6">
    <source>
        <dbReference type="ARBA" id="ARBA00023136"/>
    </source>
</evidence>
<keyword evidence="3" id="KW-0813">Transport</keyword>
<feature type="transmembrane region" description="Helical" evidence="7">
    <location>
        <begin position="144"/>
        <end position="164"/>
    </location>
</feature>
<reference evidence="8 9" key="1">
    <citation type="submission" date="2024-01" db="EMBL/GenBank/DDBJ databases">
        <title>The complete chloroplast genome sequence of Lithospermum erythrorhizon: insights into the phylogenetic relationship among Boraginaceae species and the maternal lineages of purple gromwells.</title>
        <authorList>
            <person name="Okada T."/>
            <person name="Watanabe K."/>
        </authorList>
    </citation>
    <scope>NUCLEOTIDE SEQUENCE [LARGE SCALE GENOMIC DNA]</scope>
</reference>
<dbReference type="PANTHER" id="PTHR31376:SF1">
    <property type="entry name" value="PURINE PERMEASE 2"/>
    <property type="match status" value="1"/>
</dbReference>
<evidence type="ECO:0000313" key="8">
    <source>
        <dbReference type="EMBL" id="GAA0183895.1"/>
    </source>
</evidence>
<comment type="subcellular location">
    <subcellularLocation>
        <location evidence="1">Membrane</location>
    </subcellularLocation>
</comment>
<dbReference type="GO" id="GO:0005345">
    <property type="term" value="F:purine nucleobase transmembrane transporter activity"/>
    <property type="evidence" value="ECO:0007669"/>
    <property type="project" value="UniProtKB-ARBA"/>
</dbReference>
<keyword evidence="9" id="KW-1185">Reference proteome</keyword>
<proteinExistence type="inferred from homology"/>
<evidence type="ECO:0000256" key="5">
    <source>
        <dbReference type="ARBA" id="ARBA00022989"/>
    </source>
</evidence>
<comment type="similarity">
    <text evidence="2">Belongs to the purine permeases (TC 2.A.7.14) family.</text>
</comment>
<feature type="transmembrane region" description="Helical" evidence="7">
    <location>
        <begin position="209"/>
        <end position="234"/>
    </location>
</feature>
<dbReference type="InterPro" id="IPR030182">
    <property type="entry name" value="PUP_plant"/>
</dbReference>
<sequence length="256" mass="28320">MESNNRSNNPLMKFFLIFNSFLLLAGASAGSLITRVYFIHGGKRIWLSGWLQTVAFPIILIPLSISYMIRRKTQGSKNAKLVLMKPFLFYCASFIGVIFGGITYMYGYGTSKLPVSTGALICACQLAFTAGFAFIIVKQKFMPFSINCVVLLTVGAVVLALNASTDRPKGETKKDYIMGFLMMGLAAAVEGLVMPLIELAYEKANQSITYTLAMEFDFVLCLFATGFTTIGMLVNNDFKVHSLVFPLLQTLDYLFK</sequence>
<keyword evidence="6 7" id="KW-0472">Membrane</keyword>
<dbReference type="PANTHER" id="PTHR31376">
    <property type="entry name" value="OS09G0467300 PROTEIN-RELATED"/>
    <property type="match status" value="1"/>
</dbReference>
<accession>A0AAV3RSL2</accession>
<dbReference type="Pfam" id="PF16913">
    <property type="entry name" value="PUNUT"/>
    <property type="match status" value="1"/>
</dbReference>
<keyword evidence="4 7" id="KW-0812">Transmembrane</keyword>
<feature type="transmembrane region" description="Helical" evidence="7">
    <location>
        <begin position="176"/>
        <end position="197"/>
    </location>
</feature>
<dbReference type="Proteomes" id="UP001454036">
    <property type="component" value="Unassembled WGS sequence"/>
</dbReference>
<feature type="transmembrane region" description="Helical" evidence="7">
    <location>
        <begin position="118"/>
        <end position="137"/>
    </location>
</feature>
<keyword evidence="5 7" id="KW-1133">Transmembrane helix</keyword>
<evidence type="ECO:0000256" key="4">
    <source>
        <dbReference type="ARBA" id="ARBA00022692"/>
    </source>
</evidence>
<evidence type="ECO:0000313" key="9">
    <source>
        <dbReference type="Proteomes" id="UP001454036"/>
    </source>
</evidence>
<evidence type="ECO:0000256" key="1">
    <source>
        <dbReference type="ARBA" id="ARBA00004370"/>
    </source>
</evidence>
<evidence type="ECO:0000256" key="2">
    <source>
        <dbReference type="ARBA" id="ARBA00006213"/>
    </source>
</evidence>
<dbReference type="GO" id="GO:0016020">
    <property type="term" value="C:membrane"/>
    <property type="evidence" value="ECO:0007669"/>
    <property type="project" value="UniProtKB-SubCell"/>
</dbReference>
<feature type="transmembrane region" description="Helical" evidence="7">
    <location>
        <begin position="45"/>
        <end position="67"/>
    </location>
</feature>
<organism evidence="8 9">
    <name type="scientific">Lithospermum erythrorhizon</name>
    <name type="common">Purple gromwell</name>
    <name type="synonym">Lithospermum officinale var. erythrorhizon</name>
    <dbReference type="NCBI Taxonomy" id="34254"/>
    <lineage>
        <taxon>Eukaryota</taxon>
        <taxon>Viridiplantae</taxon>
        <taxon>Streptophyta</taxon>
        <taxon>Embryophyta</taxon>
        <taxon>Tracheophyta</taxon>
        <taxon>Spermatophyta</taxon>
        <taxon>Magnoliopsida</taxon>
        <taxon>eudicotyledons</taxon>
        <taxon>Gunneridae</taxon>
        <taxon>Pentapetalae</taxon>
        <taxon>asterids</taxon>
        <taxon>lamiids</taxon>
        <taxon>Boraginales</taxon>
        <taxon>Boraginaceae</taxon>
        <taxon>Boraginoideae</taxon>
        <taxon>Lithospermeae</taxon>
        <taxon>Lithospermum</taxon>
    </lineage>
</organism>
<comment type="caution">
    <text evidence="8">The sequence shown here is derived from an EMBL/GenBank/DDBJ whole genome shotgun (WGS) entry which is preliminary data.</text>
</comment>
<name>A0AAV3RSL2_LITER</name>
<protein>
    <submittedName>
        <fullName evidence="8">Uncharacterized protein</fullName>
    </submittedName>
</protein>
<evidence type="ECO:0000256" key="7">
    <source>
        <dbReference type="SAM" id="Phobius"/>
    </source>
</evidence>
<dbReference type="GO" id="GO:0015211">
    <property type="term" value="F:purine nucleoside transmembrane transporter activity"/>
    <property type="evidence" value="ECO:0007669"/>
    <property type="project" value="InterPro"/>
</dbReference>
<evidence type="ECO:0000256" key="3">
    <source>
        <dbReference type="ARBA" id="ARBA00022448"/>
    </source>
</evidence>
<feature type="transmembrane region" description="Helical" evidence="7">
    <location>
        <begin position="87"/>
        <end position="106"/>
    </location>
</feature>